<dbReference type="AlphaFoldDB" id="Q5SMZ7"/>
<protein>
    <submittedName>
        <fullName evidence="2">Uncharacterized protein P0694A04.27</fullName>
    </submittedName>
</protein>
<evidence type="ECO:0000256" key="1">
    <source>
        <dbReference type="SAM" id="MobiDB-lite"/>
    </source>
</evidence>
<feature type="compositionally biased region" description="Polar residues" evidence="1">
    <location>
        <begin position="1"/>
        <end position="10"/>
    </location>
</feature>
<feature type="region of interest" description="Disordered" evidence="1">
    <location>
        <begin position="1"/>
        <end position="77"/>
    </location>
</feature>
<organism evidence="2">
    <name type="scientific">Oryza sativa subsp. japonica</name>
    <name type="common">Rice</name>
    <dbReference type="NCBI Taxonomy" id="39947"/>
    <lineage>
        <taxon>Eukaryota</taxon>
        <taxon>Viridiplantae</taxon>
        <taxon>Streptophyta</taxon>
        <taxon>Embryophyta</taxon>
        <taxon>Tracheophyta</taxon>
        <taxon>Spermatophyta</taxon>
        <taxon>Magnoliopsida</taxon>
        <taxon>Liliopsida</taxon>
        <taxon>Poales</taxon>
        <taxon>Poaceae</taxon>
        <taxon>BOP clade</taxon>
        <taxon>Oryzoideae</taxon>
        <taxon>Oryzeae</taxon>
        <taxon>Oryzinae</taxon>
        <taxon>Oryza</taxon>
        <taxon>Oryza sativa</taxon>
    </lineage>
</organism>
<feature type="compositionally biased region" description="Polar residues" evidence="1">
    <location>
        <begin position="23"/>
        <end position="36"/>
    </location>
</feature>
<name>Q5SMZ7_ORYSJ</name>
<reference evidence="2" key="1">
    <citation type="journal article" date="2002" name="Nature">
        <title>The genome sequence and structure of rice chromosome 1.</title>
        <authorList>
            <person name="Sasaki T."/>
            <person name="Matsumoto T."/>
            <person name="Yamamoto K."/>
            <person name="Sakata K."/>
            <person name="Baba T."/>
            <person name="Katayose Y."/>
            <person name="Wu J."/>
            <person name="Niimura Y."/>
            <person name="Cheng Z."/>
            <person name="Nagamura Y."/>
            <person name="Antonio B.A."/>
            <person name="Kanamori H."/>
            <person name="Hosokawa S."/>
            <person name="Masukawa M."/>
            <person name="Arikawa K."/>
            <person name="Chiden Y."/>
            <person name="Hayashi M."/>
            <person name="Okamoto M."/>
            <person name="Ando T."/>
            <person name="Aoki H."/>
            <person name="Arita K."/>
            <person name="Hamada M."/>
            <person name="Harada C."/>
            <person name="Hijishita S."/>
            <person name="Honda M."/>
            <person name="Ichikawa Y."/>
            <person name="Idonuma A."/>
            <person name="Iijima M."/>
            <person name="Ikeda M."/>
            <person name="Ikeno M."/>
            <person name="Itoh S."/>
            <person name="Itoh T."/>
            <person name="Itoh Y."/>
            <person name="Itoh Y."/>
            <person name="Iwabuchi A."/>
            <person name="Kamiya K."/>
            <person name="Karasawa W."/>
            <person name="Katagiri S."/>
            <person name="Kikuta A."/>
            <person name="Kobayashi N."/>
            <person name="Kono I."/>
            <person name="Machita K."/>
            <person name="Maehara T."/>
            <person name="Mizuno H."/>
            <person name="Mizubayashi T."/>
            <person name="Mukai Y."/>
            <person name="Nagasaki H."/>
            <person name="Nakashima M."/>
            <person name="Nakama Y."/>
            <person name="Nakamichi Y."/>
            <person name="Nakamura M."/>
            <person name="Namiki N."/>
            <person name="Negishi M."/>
            <person name="Ohta I."/>
            <person name="Ono N."/>
            <person name="Saji S."/>
            <person name="Sakai K."/>
            <person name="Shibata M."/>
            <person name="Shimokawa T."/>
            <person name="Shomura A."/>
            <person name="Song J."/>
            <person name="Takazaki Y."/>
            <person name="Terasawa K."/>
            <person name="Tsuji K."/>
            <person name="Waki K."/>
            <person name="Yamagata H."/>
            <person name="Yamane H."/>
            <person name="Yoshiki S."/>
            <person name="Yoshihara R."/>
            <person name="Yukawa K."/>
            <person name="Zhong H."/>
            <person name="Iwama H."/>
            <person name="Endo T."/>
            <person name="Ito H."/>
            <person name="Hahn J.H."/>
            <person name="Kim H.I."/>
            <person name="Eun M.Y."/>
            <person name="Yano M."/>
            <person name="Jiang J."/>
            <person name="Gojobori T."/>
        </authorList>
    </citation>
    <scope>NUCLEOTIDE SEQUENCE [LARGE SCALE GENOMIC DNA]</scope>
</reference>
<feature type="compositionally biased region" description="Polar residues" evidence="1">
    <location>
        <begin position="44"/>
        <end position="62"/>
    </location>
</feature>
<gene>
    <name evidence="2" type="primary">P0694A04.27</name>
</gene>
<feature type="compositionally biased region" description="Pro residues" evidence="1">
    <location>
        <begin position="63"/>
        <end position="76"/>
    </location>
</feature>
<dbReference type="EMBL" id="AP003294">
    <property type="protein sequence ID" value="BAD72407.1"/>
    <property type="molecule type" value="Genomic_DNA"/>
</dbReference>
<evidence type="ECO:0000313" key="2">
    <source>
        <dbReference type="EMBL" id="BAD72407.1"/>
    </source>
</evidence>
<proteinExistence type="predicted"/>
<accession>Q5SMZ7</accession>
<sequence>MHSTAESGVGSNRGCRVGGSYKTALTTHQPTSQSLHSAPPKTSPNPQNSHPITASEPASQGTSPPPPPSSSPPPLSPLLLSLPSLFFALQLLQCV</sequence>
<dbReference type="Proteomes" id="UP000817658">
    <property type="component" value="Chromosome 1"/>
</dbReference>